<dbReference type="STRING" id="1842532.A7E78_08280"/>
<protein>
    <recommendedName>
        <fullName evidence="4">Lipoprotein</fullName>
    </recommendedName>
</protein>
<feature type="signal peptide" evidence="1">
    <location>
        <begin position="1"/>
        <end position="18"/>
    </location>
</feature>
<dbReference type="OrthoDB" id="5387044at2"/>
<sequence length="264" mass="29640">MIRALFLMVLTVSLTACGAGSFKVDKEEYRQRVRTLGVVPLLVDANSHVEHPRSQEIGELLRRTSVGQNQHLVDMLKKKKGYFDVRPVSGDGGALFGSLVQGRSLQEGSRGPYYHYSFNARTVAELARQNTTDALLVVVLNGAVRNEKRWDRTRLSYLEAPFNSILATAAVVLPSGEIVWEYQGGEAFLNLQYPAFDEAYYNQSDEIPTRFISLAGLERNLESSGRKWLKETALPQPYQELFDQLAKELKPGLLNPFKDNGSDR</sequence>
<dbReference type="KEGG" id="pef:A7E78_08280"/>
<evidence type="ECO:0008006" key="4">
    <source>
        <dbReference type="Google" id="ProtNLM"/>
    </source>
</evidence>
<evidence type="ECO:0000256" key="1">
    <source>
        <dbReference type="SAM" id="SignalP"/>
    </source>
</evidence>
<dbReference type="PROSITE" id="PS51257">
    <property type="entry name" value="PROKAR_LIPOPROTEIN"/>
    <property type="match status" value="1"/>
</dbReference>
<evidence type="ECO:0000313" key="2">
    <source>
        <dbReference type="EMBL" id="APG27832.1"/>
    </source>
</evidence>
<reference evidence="2 3" key="1">
    <citation type="journal article" date="2017" name="Genome Announc.">
        <title>Complete Genome Sequences of Two Acetylene-Fermenting Pelobacter acetylenicus Strains.</title>
        <authorList>
            <person name="Sutton J.M."/>
            <person name="Baesman S.M."/>
            <person name="Fierst J.L."/>
            <person name="Poret-Peterson A.T."/>
            <person name="Oremland R.S."/>
            <person name="Dunlap D.S."/>
            <person name="Akob D.M."/>
        </authorList>
    </citation>
    <scope>NUCLEOTIDE SEQUENCE [LARGE SCALE GENOMIC DNA]</scope>
    <source>
        <strain evidence="2 3">SFB93</strain>
    </source>
</reference>
<organism evidence="2 3">
    <name type="scientific">Syntrophotalea acetylenivorans</name>
    <dbReference type="NCBI Taxonomy" id="1842532"/>
    <lineage>
        <taxon>Bacteria</taxon>
        <taxon>Pseudomonadati</taxon>
        <taxon>Thermodesulfobacteriota</taxon>
        <taxon>Desulfuromonadia</taxon>
        <taxon>Desulfuromonadales</taxon>
        <taxon>Syntrophotaleaceae</taxon>
        <taxon>Syntrophotalea</taxon>
    </lineage>
</organism>
<dbReference type="RefSeq" id="WP_072283797.1">
    <property type="nucleotide sequence ID" value="NZ_CP015519.1"/>
</dbReference>
<dbReference type="EMBL" id="CP015519">
    <property type="protein sequence ID" value="APG27832.1"/>
    <property type="molecule type" value="Genomic_DNA"/>
</dbReference>
<name>A0A1L3GPI0_9BACT</name>
<proteinExistence type="predicted"/>
<keyword evidence="1" id="KW-0732">Signal</keyword>
<evidence type="ECO:0000313" key="3">
    <source>
        <dbReference type="Proteomes" id="UP000182517"/>
    </source>
</evidence>
<gene>
    <name evidence="2" type="ORF">A7E78_08280</name>
</gene>
<keyword evidence="3" id="KW-1185">Reference proteome</keyword>
<dbReference type="Proteomes" id="UP000182517">
    <property type="component" value="Chromosome"/>
</dbReference>
<feature type="chain" id="PRO_5012069163" description="Lipoprotein" evidence="1">
    <location>
        <begin position="19"/>
        <end position="264"/>
    </location>
</feature>
<dbReference type="AlphaFoldDB" id="A0A1L3GPI0"/>
<accession>A0A1L3GPI0</accession>